<proteinExistence type="predicted"/>
<feature type="signal peptide" evidence="1">
    <location>
        <begin position="1"/>
        <end position="26"/>
    </location>
</feature>
<dbReference type="HOGENOM" id="CLU_352959_0_0_14"/>
<evidence type="ECO:0000313" key="3">
    <source>
        <dbReference type="Proteomes" id="UP000000528"/>
    </source>
</evidence>
<evidence type="ECO:0000313" key="2">
    <source>
        <dbReference type="EMBL" id="CAC13406.1"/>
    </source>
</evidence>
<dbReference type="Proteomes" id="UP000000528">
    <property type="component" value="Chromosome"/>
</dbReference>
<reference evidence="2 3" key="1">
    <citation type="journal article" date="2001" name="Nucleic Acids Res.">
        <title>The complete genome sequence of the murine respiratory pathogen Mycoplasma pulmonis.</title>
        <authorList>
            <person name="Chambaud I."/>
            <person name="Heilig R."/>
            <person name="Ferris S."/>
            <person name="Barbe V."/>
            <person name="Samson D."/>
            <person name="Galisson F."/>
            <person name="Moszer I."/>
            <person name="Dybvig K."/>
            <person name="Wroblewski H."/>
            <person name="Viari A."/>
            <person name="Rocha E.P.C."/>
            <person name="Blanchard A."/>
        </authorList>
    </citation>
    <scope>NUCLEOTIDE SEQUENCE [LARGE SCALE GENOMIC DNA]</scope>
    <source>
        <strain evidence="2 3">UAB CTIP</strain>
    </source>
</reference>
<dbReference type="eggNOG" id="ENOG5032GD6">
    <property type="taxonomic scope" value="Bacteria"/>
</dbReference>
<dbReference type="EMBL" id="AL445563">
    <property type="protein sequence ID" value="CAC13406.1"/>
    <property type="molecule type" value="Genomic_DNA"/>
</dbReference>
<keyword evidence="1" id="KW-0732">Signal</keyword>
<dbReference type="PIR" id="A90541">
    <property type="entry name" value="A90541"/>
</dbReference>
<organism evidence="3">
    <name type="scientific">Mycoplasmopsis pulmonis (strain UAB CTIP)</name>
    <name type="common">Mycoplasma pulmonis</name>
    <dbReference type="NCBI Taxonomy" id="272635"/>
    <lineage>
        <taxon>Bacteria</taxon>
        <taxon>Bacillati</taxon>
        <taxon>Mycoplasmatota</taxon>
        <taxon>Mycoplasmoidales</taxon>
        <taxon>Metamycoplasmataceae</taxon>
        <taxon>Mycoplasmopsis</taxon>
    </lineage>
</organism>
<accession>Q98QX7</accession>
<evidence type="ECO:0000256" key="1">
    <source>
        <dbReference type="SAM" id="SignalP"/>
    </source>
</evidence>
<gene>
    <name evidence="2" type="ordered locus">MYPU_2330</name>
</gene>
<feature type="chain" id="PRO_5004322882" evidence="1">
    <location>
        <begin position="27"/>
        <end position="796"/>
    </location>
</feature>
<dbReference type="KEGG" id="mpu:MYPU_2330"/>
<dbReference type="STRING" id="272635.gene:17576821"/>
<keyword evidence="3" id="KW-1185">Reference proteome</keyword>
<dbReference type="RefSeq" id="WP_010925037.1">
    <property type="nucleotide sequence ID" value="NC_002771.1"/>
</dbReference>
<dbReference type="BioCyc" id="MPUL272635:G1GT6-234-MONOMER"/>
<protein>
    <submittedName>
        <fullName evidence="2">Uncharacterized protein</fullName>
    </submittedName>
</protein>
<dbReference type="AlphaFoldDB" id="Q98QX7"/>
<name>Q98QX7_MYCPU</name>
<sequence length="796" mass="89757">MNKKNKKALLIALPIVSLVAASTTSAFVLTNRPKQEIQNQIQDQRQSVNLKNIKYQDSVSQNIAGGILDNPKVYFKLDEILPLEIENGQWKNIVENLNLIPNTSPAKNQLLEIMKNLEYYRLWESFKRGSQELDLIEDFRKKFALDFNFESVEQITGGNENIKKIINELNGFVEGTRVNITGIGNTSASANSPDFIPGAKIVDLSLSVASSTTNVNLNDRYNTLVKIAEIDTSLNSDVVFNFEYSGTSVVGTKNGKLIIKNENGELQSANFSLENYSKNLNLFGRWEGFTGTQDSNQGFPTTIRNFIIVRTLESLEVYVRAEQNERIQNIQVESGKTAVKKFGILNSQLSSQPIISSQSFSSIRFYGVGINTQNWTNREGFDVYLGDKTTFENPIYAKSSNQDYSVGNLVQIKDENGDVNLKLSYDKSSEDREKRFEISPNLAKLPIQSEDLNKVNLSVSPSSFDNGNYAKFSVGFNKDIISFNSAQANNSSTYNPLISLDAKDYAKKIFFEPPSISTSLDFSAQEKNIQGEIFVDNEIQARKELARIYNKWAIDSTQNYDSNKYSKIDFSYNKITSEQSNGRFIKIKQNQVTKFSNFGPELYKQLSKDYVEYANIIKQLDPQADVSNLSPFILSVLNEETASDVIRSQFFSKISSTNLQPIINRIVEALNDRTKNSQTKDAIYEKEMANIIELVYRWINSEFKKNLDDIFLRSLRGFIESSNKNQALSFNKVLNLDVVKTNEHQVNVNGTTQKVKLFSLVPQVQSWISKPDGSAASASDILKSIKALLILSTKMN</sequence>